<dbReference type="RefSeq" id="WP_379082893.1">
    <property type="nucleotide sequence ID" value="NZ_JBHTKI010000020.1"/>
</dbReference>
<comment type="caution">
    <text evidence="3">The sequence shown here is derived from an EMBL/GenBank/DDBJ whole genome shotgun (WGS) entry which is preliminary data.</text>
</comment>
<protein>
    <submittedName>
        <fullName evidence="3">Glycine/sarcosine/betaine reductase selenoprotein B family protein</fullName>
    </submittedName>
</protein>
<evidence type="ECO:0000313" key="3">
    <source>
        <dbReference type="EMBL" id="MFD1032381.1"/>
    </source>
</evidence>
<keyword evidence="1" id="KW-0712">Selenocysteine</keyword>
<accession>A0ABW3LF48</accession>
<evidence type="ECO:0000256" key="1">
    <source>
        <dbReference type="ARBA" id="ARBA00022933"/>
    </source>
</evidence>
<dbReference type="InterPro" id="IPR010187">
    <property type="entry name" value="Various_sel_PB"/>
</dbReference>
<evidence type="ECO:0000313" key="4">
    <source>
        <dbReference type="Proteomes" id="UP001597109"/>
    </source>
</evidence>
<evidence type="ECO:0000256" key="2">
    <source>
        <dbReference type="ARBA" id="ARBA00023002"/>
    </source>
</evidence>
<name>A0ABW3LF48_9BACL</name>
<keyword evidence="2" id="KW-0560">Oxidoreductase</keyword>
<proteinExistence type="predicted"/>
<dbReference type="Proteomes" id="UP001597109">
    <property type="component" value="Unassembled WGS sequence"/>
</dbReference>
<sequence>MKMKTKIKSKLSRAFSANFTEAYKKFTMNHMKENKSFPEAFLQKPLHECKVALISTAGVHLKSDQPFDVDNPAGDHTIRIIPSDVSEQELTVTHIYFDTKFAKTDPTIVFPLQQLKDSAADGKIGVVSDVNIGLNGGILDTALVEKESIPRVEELFHNDGIDAALLVPG</sequence>
<dbReference type="EMBL" id="JBHTKI010000020">
    <property type="protein sequence ID" value="MFD1032381.1"/>
    <property type="molecule type" value="Genomic_DNA"/>
</dbReference>
<reference evidence="4" key="1">
    <citation type="journal article" date="2019" name="Int. J. Syst. Evol. Microbiol.">
        <title>The Global Catalogue of Microorganisms (GCM) 10K type strain sequencing project: providing services to taxonomists for standard genome sequencing and annotation.</title>
        <authorList>
            <consortium name="The Broad Institute Genomics Platform"/>
            <consortium name="The Broad Institute Genome Sequencing Center for Infectious Disease"/>
            <person name="Wu L."/>
            <person name="Ma J."/>
        </authorList>
    </citation>
    <scope>NUCLEOTIDE SEQUENCE [LARGE SCALE GENOMIC DNA]</scope>
    <source>
        <strain evidence="4">CCUG 56756</strain>
    </source>
</reference>
<dbReference type="Pfam" id="PF07355">
    <property type="entry name" value="GRDB"/>
    <property type="match status" value="1"/>
</dbReference>
<gene>
    <name evidence="3" type="ORF">ACFQ1X_13150</name>
</gene>
<keyword evidence="4" id="KW-1185">Reference proteome</keyword>
<organism evidence="3 4">
    <name type="scientific">Metaplanococcus flavidus</name>
    <dbReference type="NCBI Taxonomy" id="569883"/>
    <lineage>
        <taxon>Bacteria</taxon>
        <taxon>Bacillati</taxon>
        <taxon>Bacillota</taxon>
        <taxon>Bacilli</taxon>
        <taxon>Bacillales</taxon>
        <taxon>Caryophanaceae</taxon>
        <taxon>Metaplanococcus</taxon>
    </lineage>
</organism>